<dbReference type="AlphaFoldDB" id="A0A841QGN6"/>
<keyword evidence="2" id="KW-0560">Oxidoreductase</keyword>
<evidence type="ECO:0000313" key="3">
    <source>
        <dbReference type="EMBL" id="MBB6457680.1"/>
    </source>
</evidence>
<accession>A0A841QGN6</accession>
<dbReference type="SUPFAM" id="SSF51735">
    <property type="entry name" value="NAD(P)-binding Rossmann-fold domains"/>
    <property type="match status" value="1"/>
</dbReference>
<organism evidence="3 4">
    <name type="scientific">Acetobacter lovaniensis</name>
    <dbReference type="NCBI Taxonomy" id="104100"/>
    <lineage>
        <taxon>Bacteria</taxon>
        <taxon>Pseudomonadati</taxon>
        <taxon>Pseudomonadota</taxon>
        <taxon>Alphaproteobacteria</taxon>
        <taxon>Acetobacterales</taxon>
        <taxon>Acetobacteraceae</taxon>
        <taxon>Acetobacter</taxon>
    </lineage>
</organism>
<evidence type="ECO:0000256" key="1">
    <source>
        <dbReference type="ARBA" id="ARBA00006484"/>
    </source>
</evidence>
<dbReference type="EMBL" id="JACHIE010000009">
    <property type="protein sequence ID" value="MBB6457680.1"/>
    <property type="molecule type" value="Genomic_DNA"/>
</dbReference>
<evidence type="ECO:0000313" key="4">
    <source>
        <dbReference type="Proteomes" id="UP000578000"/>
    </source>
</evidence>
<dbReference type="GO" id="GO:0016491">
    <property type="term" value="F:oxidoreductase activity"/>
    <property type="evidence" value="ECO:0007669"/>
    <property type="project" value="UniProtKB-KW"/>
</dbReference>
<dbReference type="Proteomes" id="UP000578000">
    <property type="component" value="Unassembled WGS sequence"/>
</dbReference>
<evidence type="ECO:0000256" key="2">
    <source>
        <dbReference type="ARBA" id="ARBA00023002"/>
    </source>
</evidence>
<dbReference type="InterPro" id="IPR036291">
    <property type="entry name" value="NAD(P)-bd_dom_sf"/>
</dbReference>
<proteinExistence type="inferred from homology"/>
<keyword evidence="4" id="KW-1185">Reference proteome</keyword>
<dbReference type="Gene3D" id="3.40.50.720">
    <property type="entry name" value="NAD(P)-binding Rossmann-like Domain"/>
    <property type="match status" value="1"/>
</dbReference>
<dbReference type="InterPro" id="IPR002347">
    <property type="entry name" value="SDR_fam"/>
</dbReference>
<reference evidence="3 4" key="1">
    <citation type="submission" date="2020-08" db="EMBL/GenBank/DDBJ databases">
        <title>Genomic Encyclopedia of Type Strains, Phase IV (KMG-IV): sequencing the most valuable type-strain genomes for metagenomic binning, comparative biology and taxonomic classification.</title>
        <authorList>
            <person name="Goeker M."/>
        </authorList>
    </citation>
    <scope>NUCLEOTIDE SEQUENCE [LARGE SCALE GENOMIC DNA]</scope>
    <source>
        <strain evidence="3 4">DSM 4491</strain>
    </source>
</reference>
<dbReference type="PANTHER" id="PTHR43639">
    <property type="entry name" value="OXIDOREDUCTASE, SHORT-CHAIN DEHYDROGENASE/REDUCTASE FAMILY (AFU_ORTHOLOGUE AFUA_5G02870)"/>
    <property type="match status" value="1"/>
</dbReference>
<dbReference type="PANTHER" id="PTHR43639:SF1">
    <property type="entry name" value="SHORT-CHAIN DEHYDROGENASE_REDUCTASE FAMILY PROTEIN"/>
    <property type="match status" value="1"/>
</dbReference>
<comment type="similarity">
    <text evidence="1">Belongs to the short-chain dehydrogenases/reductases (SDR) family.</text>
</comment>
<name>A0A841QGN6_9PROT</name>
<sequence>MALWPPLSAPVALPDRVVPTINGRTIAVDRLPISPAIPRRALVTGGSERFGQAIVLGLAQAGFDVAIHDRTNRAGAEGILHAVRALGRTGCVLQADFMREEQVQALYGQAAQALGGPLGVLVNNTSTCEQDEWDNASLESWMMHMKPNLRAPFVLIQAFARGLPQGAQGMVLNMLDEHVWPLSPHFVSHTVSRTALWTLTQTMAQALAPRGIRVNALGSVPGSALPGSGPMQEPPAQQCASVPPAQDALPDQAARATLALLALPFVTGQMLTLNSGQHLQWSPAPLAGHAVEE</sequence>
<comment type="caution">
    <text evidence="3">The sequence shown here is derived from an EMBL/GenBank/DDBJ whole genome shotgun (WGS) entry which is preliminary data.</text>
</comment>
<protein>
    <submittedName>
        <fullName evidence="3">NAD(P)-dependent dehydrogenase (Short-subunit alcohol dehydrogenase family)</fullName>
    </submittedName>
</protein>
<dbReference type="Pfam" id="PF00106">
    <property type="entry name" value="adh_short"/>
    <property type="match status" value="1"/>
</dbReference>
<gene>
    <name evidence="3" type="ORF">HNR55_002276</name>
</gene>
<dbReference type="PRINTS" id="PR00081">
    <property type="entry name" value="GDHRDH"/>
</dbReference>